<name>A0A9D4CQI1_DREPO</name>
<organism evidence="1 2">
    <name type="scientific">Dreissena polymorpha</name>
    <name type="common">Zebra mussel</name>
    <name type="synonym">Mytilus polymorpha</name>
    <dbReference type="NCBI Taxonomy" id="45954"/>
    <lineage>
        <taxon>Eukaryota</taxon>
        <taxon>Metazoa</taxon>
        <taxon>Spiralia</taxon>
        <taxon>Lophotrochozoa</taxon>
        <taxon>Mollusca</taxon>
        <taxon>Bivalvia</taxon>
        <taxon>Autobranchia</taxon>
        <taxon>Heteroconchia</taxon>
        <taxon>Euheterodonta</taxon>
        <taxon>Imparidentia</taxon>
        <taxon>Neoheterodontei</taxon>
        <taxon>Myida</taxon>
        <taxon>Dreissenoidea</taxon>
        <taxon>Dreissenidae</taxon>
        <taxon>Dreissena</taxon>
    </lineage>
</organism>
<sequence>MCRYDHGPKSDQSGTPLQITYDSSPIHEEAKYKHLGIIQSISGKYTYDIATVKPTVIGTVLSLSQKVSGRSGTNRIIAIKLYKTAVVPKELFVCELWNSISNSDMQQLEVAQHFCLKHV</sequence>
<keyword evidence="2" id="KW-1185">Reference proteome</keyword>
<reference evidence="1" key="1">
    <citation type="journal article" date="2019" name="bioRxiv">
        <title>The Genome of the Zebra Mussel, Dreissena polymorpha: A Resource for Invasive Species Research.</title>
        <authorList>
            <person name="McCartney M.A."/>
            <person name="Auch B."/>
            <person name="Kono T."/>
            <person name="Mallez S."/>
            <person name="Zhang Y."/>
            <person name="Obille A."/>
            <person name="Becker A."/>
            <person name="Abrahante J.E."/>
            <person name="Garbe J."/>
            <person name="Badalamenti J.P."/>
            <person name="Herman A."/>
            <person name="Mangelson H."/>
            <person name="Liachko I."/>
            <person name="Sullivan S."/>
            <person name="Sone E.D."/>
            <person name="Koren S."/>
            <person name="Silverstein K.A.T."/>
            <person name="Beckman K.B."/>
            <person name="Gohl D.M."/>
        </authorList>
    </citation>
    <scope>NUCLEOTIDE SEQUENCE</scope>
    <source>
        <strain evidence="1">Duluth1</strain>
        <tissue evidence="1">Whole animal</tissue>
    </source>
</reference>
<protein>
    <submittedName>
        <fullName evidence="1">Uncharacterized protein</fullName>
    </submittedName>
</protein>
<evidence type="ECO:0000313" key="2">
    <source>
        <dbReference type="Proteomes" id="UP000828390"/>
    </source>
</evidence>
<dbReference type="AlphaFoldDB" id="A0A9D4CQI1"/>
<accession>A0A9D4CQI1</accession>
<dbReference type="EMBL" id="JAIWYP010000012">
    <property type="protein sequence ID" value="KAH3729769.1"/>
    <property type="molecule type" value="Genomic_DNA"/>
</dbReference>
<gene>
    <name evidence="1" type="ORF">DPMN_055747</name>
</gene>
<proteinExistence type="predicted"/>
<reference evidence="1" key="2">
    <citation type="submission" date="2020-11" db="EMBL/GenBank/DDBJ databases">
        <authorList>
            <person name="McCartney M.A."/>
            <person name="Auch B."/>
            <person name="Kono T."/>
            <person name="Mallez S."/>
            <person name="Becker A."/>
            <person name="Gohl D.M."/>
            <person name="Silverstein K.A.T."/>
            <person name="Koren S."/>
            <person name="Bechman K.B."/>
            <person name="Herman A."/>
            <person name="Abrahante J.E."/>
            <person name="Garbe J."/>
        </authorList>
    </citation>
    <scope>NUCLEOTIDE SEQUENCE</scope>
    <source>
        <strain evidence="1">Duluth1</strain>
        <tissue evidence="1">Whole animal</tissue>
    </source>
</reference>
<comment type="caution">
    <text evidence="1">The sequence shown here is derived from an EMBL/GenBank/DDBJ whole genome shotgun (WGS) entry which is preliminary data.</text>
</comment>
<evidence type="ECO:0000313" key="1">
    <source>
        <dbReference type="EMBL" id="KAH3729769.1"/>
    </source>
</evidence>
<dbReference type="Proteomes" id="UP000828390">
    <property type="component" value="Unassembled WGS sequence"/>
</dbReference>